<dbReference type="EMBL" id="JAUSRR010000003">
    <property type="protein sequence ID" value="MDP9922915.1"/>
    <property type="molecule type" value="Genomic_DNA"/>
</dbReference>
<feature type="region of interest" description="Disordered" evidence="1">
    <location>
        <begin position="1"/>
        <end position="46"/>
    </location>
</feature>
<feature type="compositionally biased region" description="Basic and acidic residues" evidence="1">
    <location>
        <begin position="28"/>
        <end position="40"/>
    </location>
</feature>
<proteinExistence type="predicted"/>
<evidence type="ECO:0000313" key="2">
    <source>
        <dbReference type="EMBL" id="MDP9922915.1"/>
    </source>
</evidence>
<organism evidence="2 3">
    <name type="scientific">Variovorax boronicumulans</name>
    <dbReference type="NCBI Taxonomy" id="436515"/>
    <lineage>
        <taxon>Bacteria</taxon>
        <taxon>Pseudomonadati</taxon>
        <taxon>Pseudomonadota</taxon>
        <taxon>Betaproteobacteria</taxon>
        <taxon>Burkholderiales</taxon>
        <taxon>Comamonadaceae</taxon>
        <taxon>Variovorax</taxon>
    </lineage>
</organism>
<accession>A0AAW8DTP8</accession>
<name>A0AAW8DTP8_9BURK</name>
<gene>
    <name evidence="2" type="ORF">J2W25_001936</name>
</gene>
<sequence length="70" mass="7929">MNRGTVYHPKSLGQITKPPIESPQLSTRCHERGGQERQVHEPTPQAKQPLLLNEGEHFPQISLRHLLQAS</sequence>
<evidence type="ECO:0000256" key="1">
    <source>
        <dbReference type="SAM" id="MobiDB-lite"/>
    </source>
</evidence>
<protein>
    <submittedName>
        <fullName evidence="2">Uncharacterized protein</fullName>
    </submittedName>
</protein>
<evidence type="ECO:0000313" key="3">
    <source>
        <dbReference type="Proteomes" id="UP001244295"/>
    </source>
</evidence>
<dbReference type="AlphaFoldDB" id="A0AAW8DTP8"/>
<dbReference type="Proteomes" id="UP001244295">
    <property type="component" value="Unassembled WGS sequence"/>
</dbReference>
<comment type="caution">
    <text evidence="2">The sequence shown here is derived from an EMBL/GenBank/DDBJ whole genome shotgun (WGS) entry which is preliminary data.</text>
</comment>
<reference evidence="2" key="1">
    <citation type="submission" date="2023-07" db="EMBL/GenBank/DDBJ databases">
        <title>Sorghum-associated microbial communities from plants grown in Nebraska, USA.</title>
        <authorList>
            <person name="Schachtman D."/>
        </authorList>
    </citation>
    <scope>NUCLEOTIDE SEQUENCE</scope>
    <source>
        <strain evidence="2">DS2795</strain>
    </source>
</reference>